<dbReference type="PROSITE" id="PS50084">
    <property type="entry name" value="KH_TYPE_1"/>
    <property type="match status" value="1"/>
</dbReference>
<dbReference type="InterPro" id="IPR004088">
    <property type="entry name" value="KH_dom_type_1"/>
</dbReference>
<dbReference type="PROSITE" id="PS51195">
    <property type="entry name" value="Q_MOTIF"/>
    <property type="match status" value="1"/>
</dbReference>
<dbReference type="SUPFAM" id="SSF52540">
    <property type="entry name" value="P-loop containing nucleoside triphosphate hydrolases"/>
    <property type="match status" value="2"/>
</dbReference>
<dbReference type="Pfam" id="PF00271">
    <property type="entry name" value="Helicase_C"/>
    <property type="match status" value="1"/>
</dbReference>
<evidence type="ECO:0000256" key="4">
    <source>
        <dbReference type="ARBA" id="ARBA00022806"/>
    </source>
</evidence>
<proteinExistence type="predicted"/>
<evidence type="ECO:0000256" key="6">
    <source>
        <dbReference type="ARBA" id="ARBA00022884"/>
    </source>
</evidence>
<keyword evidence="6 8" id="KW-0694">RNA-binding</keyword>
<protein>
    <recommendedName>
        <fullName evidence="1">RNA helicase</fullName>
        <ecNumber evidence="1">3.6.4.13</ecNumber>
    </recommendedName>
</protein>
<feature type="domain" description="DEAD-box RNA helicase Q" evidence="13">
    <location>
        <begin position="254"/>
        <end position="282"/>
    </location>
</feature>
<feature type="domain" description="Helicase ATP-binding" evidence="11">
    <location>
        <begin position="285"/>
        <end position="459"/>
    </location>
</feature>
<dbReference type="InterPro" id="IPR014001">
    <property type="entry name" value="Helicase_ATP-bd"/>
</dbReference>
<dbReference type="SMART" id="SM00490">
    <property type="entry name" value="HELICc"/>
    <property type="match status" value="1"/>
</dbReference>
<dbReference type="Pfam" id="PF00270">
    <property type="entry name" value="DEAD"/>
    <property type="match status" value="1"/>
</dbReference>
<reference evidence="14 15" key="1">
    <citation type="submission" date="2019-09" db="EMBL/GenBank/DDBJ databases">
        <title>Bird 10,000 Genomes (B10K) Project - Family phase.</title>
        <authorList>
            <person name="Zhang G."/>
        </authorList>
    </citation>
    <scope>NUCLEOTIDE SEQUENCE [LARGE SCALE GENOMIC DNA]</scope>
    <source>
        <strain evidence="14">B10K-DU-011-47</strain>
        <tissue evidence="14">Mixed tissue sample</tissue>
    </source>
</reference>
<dbReference type="SUPFAM" id="SSF54791">
    <property type="entry name" value="Eukaryotic type KH-domain (KH-domain type I)"/>
    <property type="match status" value="1"/>
</dbReference>
<dbReference type="GO" id="GO:0016787">
    <property type="term" value="F:hydrolase activity"/>
    <property type="evidence" value="ECO:0007669"/>
    <property type="project" value="UniProtKB-KW"/>
</dbReference>
<dbReference type="EC" id="3.6.4.13" evidence="1"/>
<evidence type="ECO:0000256" key="3">
    <source>
        <dbReference type="ARBA" id="ARBA00022801"/>
    </source>
</evidence>
<dbReference type="CDD" id="cd18787">
    <property type="entry name" value="SF2_C_DEAD"/>
    <property type="match status" value="1"/>
</dbReference>
<evidence type="ECO:0000256" key="5">
    <source>
        <dbReference type="ARBA" id="ARBA00022840"/>
    </source>
</evidence>
<dbReference type="CDD" id="cd17958">
    <property type="entry name" value="DEADc_DDX43_DDX53"/>
    <property type="match status" value="1"/>
</dbReference>
<dbReference type="InterPro" id="IPR011545">
    <property type="entry name" value="DEAD/DEAH_box_helicase_dom"/>
</dbReference>
<keyword evidence="5" id="KW-0067">ATP-binding</keyword>
<evidence type="ECO:0000259" key="13">
    <source>
        <dbReference type="PROSITE" id="PS51195"/>
    </source>
</evidence>
<dbReference type="SMART" id="SM00487">
    <property type="entry name" value="DEXDc"/>
    <property type="match status" value="1"/>
</dbReference>
<keyword evidence="4 14" id="KW-0347">Helicase</keyword>
<feature type="non-terminal residue" evidence="14">
    <location>
        <position position="1"/>
    </location>
</feature>
<evidence type="ECO:0000259" key="11">
    <source>
        <dbReference type="PROSITE" id="PS51192"/>
    </source>
</evidence>
<dbReference type="FunFam" id="3.40.50.300:FF:000079">
    <property type="entry name" value="probable ATP-dependent RNA helicase DDX17"/>
    <property type="match status" value="1"/>
</dbReference>
<dbReference type="Proteomes" id="UP000557426">
    <property type="component" value="Unassembled WGS sequence"/>
</dbReference>
<dbReference type="GO" id="GO:0003724">
    <property type="term" value="F:RNA helicase activity"/>
    <property type="evidence" value="ECO:0007669"/>
    <property type="project" value="UniProtKB-EC"/>
</dbReference>
<dbReference type="InterPro" id="IPR036612">
    <property type="entry name" value="KH_dom_type_1_sf"/>
</dbReference>
<evidence type="ECO:0000256" key="8">
    <source>
        <dbReference type="PROSITE-ProRule" id="PRU00117"/>
    </source>
</evidence>
<evidence type="ECO:0000256" key="7">
    <source>
        <dbReference type="ARBA" id="ARBA00047984"/>
    </source>
</evidence>
<dbReference type="Gene3D" id="3.40.50.300">
    <property type="entry name" value="P-loop containing nucleotide triphosphate hydrolases"/>
    <property type="match status" value="2"/>
</dbReference>
<sequence>MSDWEESSDEDGAAPRQLPSSAAVWRPRQAQVTPLPVRGGEERKSAEWQEAAASLGGKEWELRGAEGSRGPGEAVWQRPPRAAAGQARDVTAPLCFRLDSALVGALIGRGGSKIRELQDSSGSRIKVIKGTYEAEVQIFGSVDVQNKAKMLIDNAVTRSGQNYIRGKTSDIVEPENNPKKVVINWASLRENKDKYEAMKWAGLPPIEKNFYKESSRTASMSQEEVELWRKENNNIICDDLKEGEKRCIPNPICKFEDVFEHYPDIMANIRKVGFQKPTPIQSQAWPIILQGIDLIGIAQTGTGKTLAYLMPGFIHLTSQPIPGDQREGPGMLVLAPTRELALQVEAECLKYSYKGIKSICIYGGGDRKGQINMVTKGVDIVIATPGRLHDLQMNKFINLRSITYLANEADRMLDMGFEPQIMKILIDVRPDRQTVMTSATWPDGVRRLAKSYLKNPMIVYVGTLDLAAVNTVEQRVVVIDEEDKKAFMQDFVDSMKPKDKVIIFVGKKLLADDLASDLGLQGIPVQTLHGNREQYDREQALDDFKKGKVRILVATDLASRGLDVHDITHVFNFDFPRNIEEYVHRIGRTGRAGRTGEAVTLVTKNDWKVASELIQILERANQVVPNALIAMAERYKQFQIRKESEKDIRRPYRNS</sequence>
<gene>
    <name evidence="14" type="primary">Ddx43</name>
    <name evidence="14" type="ORF">ZAPATR_R03172</name>
</gene>
<keyword evidence="15" id="KW-1185">Reference proteome</keyword>
<feature type="short sequence motif" description="Q motif" evidence="9">
    <location>
        <begin position="254"/>
        <end position="282"/>
    </location>
</feature>
<feature type="non-terminal residue" evidence="14">
    <location>
        <position position="655"/>
    </location>
</feature>
<evidence type="ECO:0000256" key="10">
    <source>
        <dbReference type="SAM" id="MobiDB-lite"/>
    </source>
</evidence>
<dbReference type="GO" id="GO:0003723">
    <property type="term" value="F:RNA binding"/>
    <property type="evidence" value="ECO:0007669"/>
    <property type="project" value="UniProtKB-UniRule"/>
</dbReference>
<evidence type="ECO:0000313" key="14">
    <source>
        <dbReference type="EMBL" id="NXT75495.1"/>
    </source>
</evidence>
<accession>A0A7L3F7Y8</accession>
<dbReference type="InterPro" id="IPR014014">
    <property type="entry name" value="RNA_helicase_DEAD_Q_motif"/>
</dbReference>
<evidence type="ECO:0000256" key="9">
    <source>
        <dbReference type="PROSITE-ProRule" id="PRU00552"/>
    </source>
</evidence>
<dbReference type="GO" id="GO:0005524">
    <property type="term" value="F:ATP binding"/>
    <property type="evidence" value="ECO:0007669"/>
    <property type="project" value="UniProtKB-KW"/>
</dbReference>
<evidence type="ECO:0000259" key="12">
    <source>
        <dbReference type="PROSITE" id="PS51194"/>
    </source>
</evidence>
<feature type="compositionally biased region" description="Acidic residues" evidence="10">
    <location>
        <begin position="1"/>
        <end position="12"/>
    </location>
</feature>
<dbReference type="AlphaFoldDB" id="A0A7L3F7Y8"/>
<comment type="caution">
    <text evidence="14">The sequence shown here is derived from an EMBL/GenBank/DDBJ whole genome shotgun (WGS) entry which is preliminary data.</text>
</comment>
<evidence type="ECO:0000256" key="1">
    <source>
        <dbReference type="ARBA" id="ARBA00012552"/>
    </source>
</evidence>
<dbReference type="PROSITE" id="PS51194">
    <property type="entry name" value="HELICASE_CTER"/>
    <property type="match status" value="1"/>
</dbReference>
<dbReference type="PANTHER" id="PTHR47958">
    <property type="entry name" value="ATP-DEPENDENT RNA HELICASE DBP3"/>
    <property type="match status" value="1"/>
</dbReference>
<evidence type="ECO:0000313" key="15">
    <source>
        <dbReference type="Proteomes" id="UP000557426"/>
    </source>
</evidence>
<dbReference type="InterPro" id="IPR004087">
    <property type="entry name" value="KH_dom"/>
</dbReference>
<dbReference type="PROSITE" id="PS51192">
    <property type="entry name" value="HELICASE_ATP_BIND_1"/>
    <property type="match status" value="1"/>
</dbReference>
<dbReference type="EMBL" id="VZTU01006444">
    <property type="protein sequence ID" value="NXT75495.1"/>
    <property type="molecule type" value="Genomic_DNA"/>
</dbReference>
<organism evidence="14 15">
    <name type="scientific">Zapornia atra</name>
    <name type="common">Henderson crake</name>
    <dbReference type="NCBI Taxonomy" id="2585822"/>
    <lineage>
        <taxon>Eukaryota</taxon>
        <taxon>Metazoa</taxon>
        <taxon>Chordata</taxon>
        <taxon>Craniata</taxon>
        <taxon>Vertebrata</taxon>
        <taxon>Euteleostomi</taxon>
        <taxon>Archelosauria</taxon>
        <taxon>Archosauria</taxon>
        <taxon>Dinosauria</taxon>
        <taxon>Saurischia</taxon>
        <taxon>Theropoda</taxon>
        <taxon>Coelurosauria</taxon>
        <taxon>Aves</taxon>
        <taxon>Neognathae</taxon>
        <taxon>Neoaves</taxon>
        <taxon>Gruiformes</taxon>
        <taxon>Rallidae</taxon>
        <taxon>Zapornia</taxon>
    </lineage>
</organism>
<dbReference type="SMART" id="SM00322">
    <property type="entry name" value="KH"/>
    <property type="match status" value="1"/>
</dbReference>
<evidence type="ECO:0000256" key="2">
    <source>
        <dbReference type="ARBA" id="ARBA00022741"/>
    </source>
</evidence>
<keyword evidence="2" id="KW-0547">Nucleotide-binding</keyword>
<dbReference type="FunFam" id="3.40.50.300:FF:000008">
    <property type="entry name" value="ATP-dependent RNA helicase RhlB"/>
    <property type="match status" value="1"/>
</dbReference>
<dbReference type="CDD" id="cd22430">
    <property type="entry name" value="KH-I_DDX43_DDX53"/>
    <property type="match status" value="1"/>
</dbReference>
<dbReference type="InterPro" id="IPR001650">
    <property type="entry name" value="Helicase_C-like"/>
</dbReference>
<keyword evidence="3" id="KW-0378">Hydrolase</keyword>
<feature type="domain" description="Helicase C-terminal" evidence="12">
    <location>
        <begin position="471"/>
        <end position="632"/>
    </location>
</feature>
<name>A0A7L3F7Y8_9GRUI</name>
<dbReference type="Pfam" id="PF00013">
    <property type="entry name" value="KH_1"/>
    <property type="match status" value="1"/>
</dbReference>
<comment type="catalytic activity">
    <reaction evidence="7">
        <text>ATP + H2O = ADP + phosphate + H(+)</text>
        <dbReference type="Rhea" id="RHEA:13065"/>
        <dbReference type="ChEBI" id="CHEBI:15377"/>
        <dbReference type="ChEBI" id="CHEBI:15378"/>
        <dbReference type="ChEBI" id="CHEBI:30616"/>
        <dbReference type="ChEBI" id="CHEBI:43474"/>
        <dbReference type="ChEBI" id="CHEBI:456216"/>
        <dbReference type="EC" id="3.6.4.13"/>
    </reaction>
</comment>
<dbReference type="Gene3D" id="3.30.1370.10">
    <property type="entry name" value="K Homology domain, type 1"/>
    <property type="match status" value="1"/>
</dbReference>
<dbReference type="InterPro" id="IPR027417">
    <property type="entry name" value="P-loop_NTPase"/>
</dbReference>
<feature type="region of interest" description="Disordered" evidence="10">
    <location>
        <begin position="1"/>
        <end position="82"/>
    </location>
</feature>